<protein>
    <submittedName>
        <fullName evidence="2">Uncharacterized protein</fullName>
    </submittedName>
</protein>
<name>A0A328MXI4_9ACTN</name>
<evidence type="ECO:0000313" key="3">
    <source>
        <dbReference type="Proteomes" id="UP000248966"/>
    </source>
</evidence>
<keyword evidence="1" id="KW-0472">Membrane</keyword>
<evidence type="ECO:0000313" key="2">
    <source>
        <dbReference type="EMBL" id="RAN94806.1"/>
    </source>
</evidence>
<dbReference type="Proteomes" id="UP000248966">
    <property type="component" value="Unassembled WGS sequence"/>
</dbReference>
<reference evidence="2 3" key="1">
    <citation type="submission" date="2018-03" db="EMBL/GenBank/DDBJ databases">
        <title>Defining the species Micromonospora saelicesensis and Micromonospora noduli under the framework of genomics.</title>
        <authorList>
            <person name="Riesco R."/>
            <person name="Trujillo M.E."/>
        </authorList>
    </citation>
    <scope>NUCLEOTIDE SEQUENCE [LARGE SCALE GENOMIC DNA]</scope>
    <source>
        <strain evidence="2 3">LAH08</strain>
    </source>
</reference>
<gene>
    <name evidence="2" type="ORF">LAH08_05693</name>
</gene>
<keyword evidence="1" id="KW-1133">Transmembrane helix</keyword>
<comment type="caution">
    <text evidence="2">The sequence shown here is derived from an EMBL/GenBank/DDBJ whole genome shotgun (WGS) entry which is preliminary data.</text>
</comment>
<dbReference type="EMBL" id="PYAA01000039">
    <property type="protein sequence ID" value="RAN94806.1"/>
    <property type="molecule type" value="Genomic_DNA"/>
</dbReference>
<dbReference type="AlphaFoldDB" id="A0A328MXI4"/>
<accession>A0A328MXI4</accession>
<evidence type="ECO:0000256" key="1">
    <source>
        <dbReference type="SAM" id="Phobius"/>
    </source>
</evidence>
<proteinExistence type="predicted"/>
<organism evidence="2 3">
    <name type="scientific">Micromonospora noduli</name>
    <dbReference type="NCBI Taxonomy" id="709876"/>
    <lineage>
        <taxon>Bacteria</taxon>
        <taxon>Bacillati</taxon>
        <taxon>Actinomycetota</taxon>
        <taxon>Actinomycetes</taxon>
        <taxon>Micromonosporales</taxon>
        <taxon>Micromonosporaceae</taxon>
        <taxon>Micromonospora</taxon>
    </lineage>
</organism>
<keyword evidence="1" id="KW-0812">Transmembrane</keyword>
<feature type="transmembrane region" description="Helical" evidence="1">
    <location>
        <begin position="40"/>
        <end position="62"/>
    </location>
</feature>
<sequence>MGSQFPVRLLCLTIVALGSSQVATIASWITWSMDSSVGKALIAGAAAFAGSAPLIFGALNYLMRHDA</sequence>